<organism evidence="20 21">
    <name type="scientific">Candidatus Thalassospirochaeta sargassi</name>
    <dbReference type="NCBI Taxonomy" id="3119039"/>
    <lineage>
        <taxon>Bacteria</taxon>
        <taxon>Pseudomonadati</taxon>
        <taxon>Spirochaetota</taxon>
        <taxon>Spirochaetia</taxon>
        <taxon>Spirochaetales</taxon>
        <taxon>Spirochaetaceae</taxon>
        <taxon>Candidatus Thalassospirochaeta</taxon>
    </lineage>
</organism>
<dbReference type="PROSITE" id="PS50886">
    <property type="entry name" value="TRBD"/>
    <property type="match status" value="1"/>
</dbReference>
<feature type="binding site" evidence="15">
    <location>
        <position position="476"/>
    </location>
    <ligand>
        <name>Mg(2+)</name>
        <dbReference type="ChEBI" id="CHEBI:18420"/>
        <note>shared with alpha subunit</note>
    </ligand>
</feature>
<dbReference type="GO" id="GO:0005524">
    <property type="term" value="F:ATP binding"/>
    <property type="evidence" value="ECO:0007669"/>
    <property type="project" value="UniProtKB-UniRule"/>
</dbReference>
<feature type="domain" description="FDX-ACB" evidence="18">
    <location>
        <begin position="715"/>
        <end position="804"/>
    </location>
</feature>
<dbReference type="NCBIfam" id="NF045760">
    <property type="entry name" value="YtpR"/>
    <property type="match status" value="1"/>
</dbReference>
<evidence type="ECO:0000259" key="18">
    <source>
        <dbReference type="PROSITE" id="PS51447"/>
    </source>
</evidence>
<dbReference type="InterPro" id="IPR005146">
    <property type="entry name" value="B3/B4_tRNA-bd"/>
</dbReference>
<dbReference type="SMART" id="SM00874">
    <property type="entry name" value="B5"/>
    <property type="match status" value="1"/>
</dbReference>
<dbReference type="Gene3D" id="3.30.56.10">
    <property type="match status" value="2"/>
</dbReference>
<evidence type="ECO:0000256" key="4">
    <source>
        <dbReference type="ARBA" id="ARBA00022490"/>
    </source>
</evidence>
<dbReference type="InterPro" id="IPR036690">
    <property type="entry name" value="Fdx_antiC-bd_sf"/>
</dbReference>
<evidence type="ECO:0000256" key="16">
    <source>
        <dbReference type="PROSITE-ProRule" id="PRU00209"/>
    </source>
</evidence>
<evidence type="ECO:0000256" key="5">
    <source>
        <dbReference type="ARBA" id="ARBA00022555"/>
    </source>
</evidence>
<dbReference type="CDD" id="cd02796">
    <property type="entry name" value="tRNA_bind_bactPheRS"/>
    <property type="match status" value="1"/>
</dbReference>
<dbReference type="GO" id="GO:0000049">
    <property type="term" value="F:tRNA binding"/>
    <property type="evidence" value="ECO:0007669"/>
    <property type="project" value="UniProtKB-UniRule"/>
</dbReference>
<dbReference type="GO" id="GO:0006432">
    <property type="term" value="P:phenylalanyl-tRNA aminoacylation"/>
    <property type="evidence" value="ECO:0007669"/>
    <property type="project" value="UniProtKB-UniRule"/>
</dbReference>
<dbReference type="EC" id="6.1.1.20" evidence="15"/>
<dbReference type="InterPro" id="IPR033714">
    <property type="entry name" value="tRNA_bind_bactPheRS"/>
</dbReference>
<keyword evidence="6 15" id="KW-0436">Ligase</keyword>
<keyword evidence="13 15" id="KW-0030">Aminoacyl-tRNA synthetase</keyword>
<dbReference type="Gene3D" id="2.40.50.140">
    <property type="entry name" value="Nucleic acid-binding proteins"/>
    <property type="match status" value="1"/>
</dbReference>
<name>A0AAJ1IFN6_9SPIO</name>
<feature type="binding site" evidence="15">
    <location>
        <position position="466"/>
    </location>
    <ligand>
        <name>Mg(2+)</name>
        <dbReference type="ChEBI" id="CHEBI:18420"/>
        <note>shared with alpha subunit</note>
    </ligand>
</feature>
<evidence type="ECO:0000256" key="6">
    <source>
        <dbReference type="ARBA" id="ARBA00022598"/>
    </source>
</evidence>
<comment type="subcellular location">
    <subcellularLocation>
        <location evidence="1 15">Cytoplasm</location>
    </subcellularLocation>
</comment>
<evidence type="ECO:0000256" key="7">
    <source>
        <dbReference type="ARBA" id="ARBA00022723"/>
    </source>
</evidence>
<evidence type="ECO:0000256" key="10">
    <source>
        <dbReference type="ARBA" id="ARBA00022842"/>
    </source>
</evidence>
<dbReference type="InterPro" id="IPR005121">
    <property type="entry name" value="Fdx_antiC-bd"/>
</dbReference>
<dbReference type="SMART" id="SM00896">
    <property type="entry name" value="FDX-ACB"/>
    <property type="match status" value="1"/>
</dbReference>
<dbReference type="PANTHER" id="PTHR10947:SF0">
    <property type="entry name" value="PHENYLALANINE--TRNA LIGASE BETA SUBUNIT"/>
    <property type="match status" value="1"/>
</dbReference>
<dbReference type="SUPFAM" id="SSF46955">
    <property type="entry name" value="Putative DNA-binding domain"/>
    <property type="match status" value="1"/>
</dbReference>
<keyword evidence="12 15" id="KW-0648">Protein biosynthesis</keyword>
<protein>
    <recommendedName>
        <fullName evidence="15">Phenylalanine--tRNA ligase beta subunit</fullName>
        <ecNumber evidence="15">6.1.1.20</ecNumber>
    </recommendedName>
    <alternativeName>
        <fullName evidence="15">Phenylalanyl-tRNA synthetase beta subunit</fullName>
        <shortName evidence="15">PheRS</shortName>
    </alternativeName>
</protein>
<dbReference type="SUPFAM" id="SSF55681">
    <property type="entry name" value="Class II aaRS and biotin synthetases"/>
    <property type="match status" value="1"/>
</dbReference>
<dbReference type="Pfam" id="PF03147">
    <property type="entry name" value="FDX-ACB"/>
    <property type="match status" value="1"/>
</dbReference>
<dbReference type="InterPro" id="IPR002547">
    <property type="entry name" value="tRNA-bd_dom"/>
</dbReference>
<keyword evidence="9 15" id="KW-0067">ATP-binding</keyword>
<evidence type="ECO:0000256" key="13">
    <source>
        <dbReference type="ARBA" id="ARBA00023146"/>
    </source>
</evidence>
<gene>
    <name evidence="15 20" type="primary">pheT</name>
    <name evidence="20" type="ORF">PQJ61_16990</name>
</gene>
<dbReference type="Pfam" id="PF03483">
    <property type="entry name" value="B3_4"/>
    <property type="match status" value="1"/>
</dbReference>
<sequence length="806" mass="89814">MKISLDWIKDFVELPELSPQEMGVRFTLSTCEVEGVEETNAHMEQVSVVEITKIEAHPEADKLRLVSFETGSGERRVVCGAPNVAPGMKVPFAPIGTTLPGGFTLEPKKIRGVMSEGMLCAEDELGLSDDHAGLMELPADAPVGKSLAEYLELKRDVLLDIDNKSITHRPDLWGHYGMAREFSAAFGKPLAKPFDEAWIEKMRGLYNDETPPVSVTVDEGTACLGFCGLSVDGVSIKSSPVWMQQRLTACGMRPINNIVDISNYVMLELGMPNHIFDRDTVRGGRIIVRDMGKDGTFTTLDEMERKMIAADTMVCDAEGPSSIGGIMGGLTSSVKDETNRVFIEVANWKPERIRHTSTRLGLRTDASQRYEKSLDSHQIERTVLRILELLLESCPEAKVVGSLVSDKVQLKPPLIIDLTLERVNSILGTTLEQSEVIRILESLEYKIDAQGDVMKVTVPSYRATKDVEVDADLIEDVGRIYGFDKLIPLAPHNEITVTSLSPAKIMERRIQDFMVLRGRALEIYSYPLTGARLLEQADWSVMNEGLVLANALSPETDRMRPSLVPSLLEKASLNQKFHSKYRLFELGRSYLENEKNFSEDRHQLGIIYFDKNESPFMDVLNLMGDLLESLSLKAQIQPPNPKFANPVVASDWTGRHPHEFLDVRVMGKICGFIGTIHPLMCSKFKIKGNLVMAVLDMTDFMDRPVKDKTKYKPLPKFPGATFDCTVVAETNTPAADVLGVLKKVKLKELEDVRIVDVYPLSESQKTVTLRSWLLDRDKTLAPDFLKEAENKIVAALDKAGYPLKQG</sequence>
<dbReference type="SUPFAM" id="SSF50249">
    <property type="entry name" value="Nucleic acid-binding proteins"/>
    <property type="match status" value="1"/>
</dbReference>
<dbReference type="Gene3D" id="3.30.70.380">
    <property type="entry name" value="Ferrodoxin-fold anticodon-binding domain"/>
    <property type="match status" value="1"/>
</dbReference>
<dbReference type="GO" id="GO:0004826">
    <property type="term" value="F:phenylalanine-tRNA ligase activity"/>
    <property type="evidence" value="ECO:0007669"/>
    <property type="project" value="UniProtKB-UniRule"/>
</dbReference>
<dbReference type="InterPro" id="IPR005147">
    <property type="entry name" value="tRNA_synthase_B5-dom"/>
</dbReference>
<dbReference type="GO" id="GO:0000287">
    <property type="term" value="F:magnesium ion binding"/>
    <property type="evidence" value="ECO:0007669"/>
    <property type="project" value="UniProtKB-UniRule"/>
</dbReference>
<feature type="domain" description="TRNA-binding" evidence="17">
    <location>
        <begin position="40"/>
        <end position="148"/>
    </location>
</feature>
<evidence type="ECO:0000313" key="21">
    <source>
        <dbReference type="Proteomes" id="UP001221217"/>
    </source>
</evidence>
<dbReference type="Pfam" id="PF01588">
    <property type="entry name" value="tRNA_bind"/>
    <property type="match status" value="1"/>
</dbReference>
<comment type="subunit">
    <text evidence="3 15">Tetramer of two alpha and two beta subunits.</text>
</comment>
<dbReference type="PROSITE" id="PS51483">
    <property type="entry name" value="B5"/>
    <property type="match status" value="1"/>
</dbReference>
<evidence type="ECO:0000256" key="14">
    <source>
        <dbReference type="ARBA" id="ARBA00049255"/>
    </source>
</evidence>
<evidence type="ECO:0000256" key="8">
    <source>
        <dbReference type="ARBA" id="ARBA00022741"/>
    </source>
</evidence>
<accession>A0AAJ1IFN6</accession>
<evidence type="ECO:0000259" key="19">
    <source>
        <dbReference type="PROSITE" id="PS51483"/>
    </source>
</evidence>
<proteinExistence type="inferred from homology"/>
<dbReference type="PROSITE" id="PS51447">
    <property type="entry name" value="FDX_ACB"/>
    <property type="match status" value="1"/>
</dbReference>
<dbReference type="Proteomes" id="UP001221217">
    <property type="component" value="Unassembled WGS sequence"/>
</dbReference>
<keyword evidence="5 16" id="KW-0820">tRNA-binding</keyword>
<dbReference type="InterPro" id="IPR009061">
    <property type="entry name" value="DNA-bd_dom_put_sf"/>
</dbReference>
<dbReference type="InterPro" id="IPR004532">
    <property type="entry name" value="Phe-tRNA-ligase_IIc_bsu_bact"/>
</dbReference>
<dbReference type="InterPro" id="IPR041616">
    <property type="entry name" value="PheRS_beta_core"/>
</dbReference>
<keyword evidence="8 15" id="KW-0547">Nucleotide-binding</keyword>
<dbReference type="InterPro" id="IPR012340">
    <property type="entry name" value="NA-bd_OB-fold"/>
</dbReference>
<dbReference type="SUPFAM" id="SSF54991">
    <property type="entry name" value="Anticodon-binding domain of PheRS"/>
    <property type="match status" value="1"/>
</dbReference>
<dbReference type="NCBIfam" id="TIGR00472">
    <property type="entry name" value="pheT_bact"/>
    <property type="match status" value="1"/>
</dbReference>
<feature type="domain" description="B5" evidence="19">
    <location>
        <begin position="411"/>
        <end position="488"/>
    </location>
</feature>
<dbReference type="InterPro" id="IPR020825">
    <property type="entry name" value="Phe-tRNA_synthase-like_B3/B4"/>
</dbReference>
<reference evidence="20 21" key="1">
    <citation type="submission" date="2022-12" db="EMBL/GenBank/DDBJ databases">
        <title>Metagenome assembled genome from gulf of manar.</title>
        <authorList>
            <person name="Kohli P."/>
            <person name="Pk S."/>
            <person name="Venkata Ramana C."/>
            <person name="Sasikala C."/>
        </authorList>
    </citation>
    <scope>NUCLEOTIDE SEQUENCE [LARGE SCALE GENOMIC DNA]</scope>
    <source>
        <strain evidence="20">JB008</strain>
    </source>
</reference>
<dbReference type="InterPro" id="IPR045864">
    <property type="entry name" value="aa-tRNA-synth_II/BPL/LPL"/>
</dbReference>
<comment type="catalytic activity">
    <reaction evidence="14 15">
        <text>tRNA(Phe) + L-phenylalanine + ATP = L-phenylalanyl-tRNA(Phe) + AMP + diphosphate + H(+)</text>
        <dbReference type="Rhea" id="RHEA:19413"/>
        <dbReference type="Rhea" id="RHEA-COMP:9668"/>
        <dbReference type="Rhea" id="RHEA-COMP:9699"/>
        <dbReference type="ChEBI" id="CHEBI:15378"/>
        <dbReference type="ChEBI" id="CHEBI:30616"/>
        <dbReference type="ChEBI" id="CHEBI:33019"/>
        <dbReference type="ChEBI" id="CHEBI:58095"/>
        <dbReference type="ChEBI" id="CHEBI:78442"/>
        <dbReference type="ChEBI" id="CHEBI:78531"/>
        <dbReference type="ChEBI" id="CHEBI:456215"/>
        <dbReference type="EC" id="6.1.1.20"/>
    </reaction>
</comment>
<keyword evidence="7 15" id="KW-0479">Metal-binding</keyword>
<evidence type="ECO:0000256" key="3">
    <source>
        <dbReference type="ARBA" id="ARBA00011209"/>
    </source>
</evidence>
<keyword evidence="10 15" id="KW-0460">Magnesium</keyword>
<comment type="caution">
    <text evidence="20">The sequence shown here is derived from an EMBL/GenBank/DDBJ whole genome shotgun (WGS) entry which is preliminary data.</text>
</comment>
<dbReference type="Pfam" id="PF03484">
    <property type="entry name" value="B5"/>
    <property type="match status" value="1"/>
</dbReference>
<dbReference type="Pfam" id="PF17759">
    <property type="entry name" value="tRNA_synthFbeta"/>
    <property type="match status" value="1"/>
</dbReference>
<evidence type="ECO:0000256" key="1">
    <source>
        <dbReference type="ARBA" id="ARBA00004496"/>
    </source>
</evidence>
<dbReference type="Gene3D" id="3.30.930.10">
    <property type="entry name" value="Bira Bifunctional Protein, Domain 2"/>
    <property type="match status" value="1"/>
</dbReference>
<keyword evidence="11 16" id="KW-0694">RNA-binding</keyword>
<feature type="binding site" evidence="15">
    <location>
        <position position="475"/>
    </location>
    <ligand>
        <name>Mg(2+)</name>
        <dbReference type="ChEBI" id="CHEBI:18420"/>
        <note>shared with alpha subunit</note>
    </ligand>
</feature>
<comment type="cofactor">
    <cofactor evidence="15">
        <name>Mg(2+)</name>
        <dbReference type="ChEBI" id="CHEBI:18420"/>
    </cofactor>
    <text evidence="15">Binds 2 magnesium ions per tetramer.</text>
</comment>
<dbReference type="EMBL" id="JAQQAL010000048">
    <property type="protein sequence ID" value="MDC7228460.1"/>
    <property type="molecule type" value="Genomic_DNA"/>
</dbReference>
<evidence type="ECO:0000256" key="12">
    <source>
        <dbReference type="ARBA" id="ARBA00022917"/>
    </source>
</evidence>
<evidence type="ECO:0000256" key="9">
    <source>
        <dbReference type="ARBA" id="ARBA00022840"/>
    </source>
</evidence>
<dbReference type="FunFam" id="2.40.50.140:FF:000045">
    <property type="entry name" value="Phenylalanine--tRNA ligase beta subunit"/>
    <property type="match status" value="1"/>
</dbReference>
<dbReference type="SMART" id="SM00873">
    <property type="entry name" value="B3_4"/>
    <property type="match status" value="1"/>
</dbReference>
<keyword evidence="4 15" id="KW-0963">Cytoplasm</keyword>
<comment type="similarity">
    <text evidence="2 15">Belongs to the phenylalanyl-tRNA synthetase beta subunit family. Type 1 subfamily.</text>
</comment>
<evidence type="ECO:0000259" key="17">
    <source>
        <dbReference type="PROSITE" id="PS50886"/>
    </source>
</evidence>
<dbReference type="HAMAP" id="MF_00283">
    <property type="entry name" value="Phe_tRNA_synth_beta1"/>
    <property type="match status" value="1"/>
</dbReference>
<dbReference type="GO" id="GO:0009328">
    <property type="term" value="C:phenylalanine-tRNA ligase complex"/>
    <property type="evidence" value="ECO:0007669"/>
    <property type="project" value="TreeGrafter"/>
</dbReference>
<dbReference type="AlphaFoldDB" id="A0AAJ1IFN6"/>
<dbReference type="PANTHER" id="PTHR10947">
    <property type="entry name" value="PHENYLALANYL-TRNA SYNTHETASE BETA CHAIN AND LEUCINE-RICH REPEAT-CONTAINING PROTEIN 47"/>
    <property type="match status" value="1"/>
</dbReference>
<feature type="binding site" evidence="15">
    <location>
        <position position="472"/>
    </location>
    <ligand>
        <name>Mg(2+)</name>
        <dbReference type="ChEBI" id="CHEBI:18420"/>
        <note>shared with alpha subunit</note>
    </ligand>
</feature>
<dbReference type="SUPFAM" id="SSF56037">
    <property type="entry name" value="PheT/TilS domain"/>
    <property type="match status" value="1"/>
</dbReference>
<evidence type="ECO:0000256" key="2">
    <source>
        <dbReference type="ARBA" id="ARBA00008653"/>
    </source>
</evidence>
<evidence type="ECO:0000256" key="11">
    <source>
        <dbReference type="ARBA" id="ARBA00022884"/>
    </source>
</evidence>
<evidence type="ECO:0000256" key="15">
    <source>
        <dbReference type="HAMAP-Rule" id="MF_00283"/>
    </source>
</evidence>
<evidence type="ECO:0000313" key="20">
    <source>
        <dbReference type="EMBL" id="MDC7228460.1"/>
    </source>
</evidence>
<dbReference type="InterPro" id="IPR045060">
    <property type="entry name" value="Phe-tRNA-ligase_IIc_bsu"/>
</dbReference>
<dbReference type="Gene3D" id="3.50.40.10">
    <property type="entry name" value="Phenylalanyl-trna Synthetase, Chain B, domain 3"/>
    <property type="match status" value="1"/>
</dbReference>